<dbReference type="OrthoDB" id="2278533at2759"/>
<accession>S2K366</accession>
<dbReference type="VEuPathDB" id="FungiDB:HMPREF1544_03386"/>
<keyword evidence="2" id="KW-1185">Reference proteome</keyword>
<dbReference type="EMBL" id="KE123930">
    <property type="protein sequence ID" value="EPB89723.1"/>
    <property type="molecule type" value="Genomic_DNA"/>
</dbReference>
<name>S2K366_MUCC1</name>
<gene>
    <name evidence="1" type="ORF">HMPREF1544_03386</name>
</gene>
<evidence type="ECO:0000313" key="1">
    <source>
        <dbReference type="EMBL" id="EPB89723.1"/>
    </source>
</evidence>
<dbReference type="Proteomes" id="UP000014254">
    <property type="component" value="Unassembled WGS sequence"/>
</dbReference>
<dbReference type="eggNOG" id="ENOG502TI1D">
    <property type="taxonomic scope" value="Eukaryota"/>
</dbReference>
<dbReference type="OMA" id="GRMIMED"/>
<evidence type="ECO:0000313" key="2">
    <source>
        <dbReference type="Proteomes" id="UP000014254"/>
    </source>
</evidence>
<dbReference type="InParanoid" id="S2K366"/>
<reference evidence="2" key="1">
    <citation type="submission" date="2013-05" db="EMBL/GenBank/DDBJ databases">
        <title>The Genome sequence of Mucor circinelloides f. circinelloides 1006PhL.</title>
        <authorList>
            <consortium name="The Broad Institute Genomics Platform"/>
            <person name="Cuomo C."/>
            <person name="Earl A."/>
            <person name="Findley K."/>
            <person name="Lee S.C."/>
            <person name="Walker B."/>
            <person name="Young S."/>
            <person name="Zeng Q."/>
            <person name="Gargeya S."/>
            <person name="Fitzgerald M."/>
            <person name="Haas B."/>
            <person name="Abouelleil A."/>
            <person name="Allen A.W."/>
            <person name="Alvarado L."/>
            <person name="Arachchi H.M."/>
            <person name="Berlin A.M."/>
            <person name="Chapman S.B."/>
            <person name="Gainer-Dewar J."/>
            <person name="Goldberg J."/>
            <person name="Griggs A."/>
            <person name="Gujja S."/>
            <person name="Hansen M."/>
            <person name="Howarth C."/>
            <person name="Imamovic A."/>
            <person name="Ireland A."/>
            <person name="Larimer J."/>
            <person name="McCowan C."/>
            <person name="Murphy C."/>
            <person name="Pearson M."/>
            <person name="Poon T.W."/>
            <person name="Priest M."/>
            <person name="Roberts A."/>
            <person name="Saif S."/>
            <person name="Shea T."/>
            <person name="Sisk P."/>
            <person name="Sykes S."/>
            <person name="Wortman J."/>
            <person name="Nusbaum C."/>
            <person name="Birren B."/>
        </authorList>
    </citation>
    <scope>NUCLEOTIDE SEQUENCE [LARGE SCALE GENOMIC DNA]</scope>
    <source>
        <strain evidence="2">1006PhL</strain>
    </source>
</reference>
<dbReference type="AlphaFoldDB" id="S2K366"/>
<proteinExistence type="predicted"/>
<protein>
    <submittedName>
        <fullName evidence="1">Uncharacterized protein</fullName>
    </submittedName>
</protein>
<sequence>MNTDDYHNEIAVACASLGGAEINLKTVLDELEDIIVGAYNGVPFETYKSRWIQHVTRYLKSINVSGPKTSKPNWEPIASRIIDKLIVKDYDFSTKANRRLSSSAPSVSTSTSALATKSSVVPTEESFDNDSGPVKLTKLTDSDKQNIKKMYDGLDKNKMWRLSTGTVVEEKMRDFALGRDHEHLCHSLIFDVKDKCWTEYFSPDEVLEIQEYKSVNLPPVPNEMQFYLNQLKDVEAQDLYKAVISKKFGLESNGKWVQDCFYDCIRLLRSDFFPLINVSEAGIVKRMWSCLDACFDFSAIKCISGEKCSKSSADAINANRTSILTRQSCGRKMDYLFTTNDNVEIGCGECALVGGVNTTKELCDASFKMPKVMKAMAVNLVSKSPDMKDKLAIAGFYIGDDKLTLLVLDCPTKYVTRYDRFSDVFYPRNEDRVCRYLPAVLKVIMGGRMIMEDTMNKFANDKTDVAIGKENVVDMIPCFVSTSINSKKRKL</sequence>
<organism evidence="1 2">
    <name type="scientific">Mucor circinelloides f. circinelloides (strain 1006PhL)</name>
    <name type="common">Mucormycosis agent</name>
    <name type="synonym">Calyptromyces circinelloides</name>
    <dbReference type="NCBI Taxonomy" id="1220926"/>
    <lineage>
        <taxon>Eukaryota</taxon>
        <taxon>Fungi</taxon>
        <taxon>Fungi incertae sedis</taxon>
        <taxon>Mucoromycota</taxon>
        <taxon>Mucoromycotina</taxon>
        <taxon>Mucoromycetes</taxon>
        <taxon>Mucorales</taxon>
        <taxon>Mucorineae</taxon>
        <taxon>Mucoraceae</taxon>
        <taxon>Mucor</taxon>
    </lineage>
</organism>